<dbReference type="GO" id="GO:0043386">
    <property type="term" value="P:mycotoxin biosynthetic process"/>
    <property type="evidence" value="ECO:0007669"/>
    <property type="project" value="InterPro"/>
</dbReference>
<dbReference type="PANTHER" id="PTHR42034">
    <property type="entry name" value="CHROMOSOME 7, WHOLE GENOME SHOTGUN SEQUENCE-RELATED"/>
    <property type="match status" value="1"/>
</dbReference>
<dbReference type="GO" id="GO:0016407">
    <property type="term" value="F:acetyltransferase activity"/>
    <property type="evidence" value="ECO:0007669"/>
    <property type="project" value="InterPro"/>
</dbReference>
<name>G4T5V0_SERID</name>
<dbReference type="OrthoDB" id="2548233at2759"/>
<protein>
    <recommendedName>
        <fullName evidence="5">Condensation domain-containing protein</fullName>
    </recommendedName>
</protein>
<dbReference type="Pfam" id="PF07428">
    <property type="entry name" value="Tri3"/>
    <property type="match status" value="1"/>
</dbReference>
<dbReference type="InterPro" id="IPR023213">
    <property type="entry name" value="CAT-like_dom_sf"/>
</dbReference>
<dbReference type="InterPro" id="IPR009992">
    <property type="entry name" value="Tri3/Sat12/Sat16/Mac1"/>
</dbReference>
<sequence>MVYPFDDLEMLGWKAVDGQPGTVTRPLAGAELVLDQVRRLNDGLNDLSSGVLIDHGLPLAELLDRISESWLRLRFHSPLIGAKVYHDSDPETLGSWVYTAVTLEQAKAWLQQSLHFHFYPNGQLTSEAVEEFVSAQIKTALPFDGKGDVLVHGHILVERSSGRMAIVIHGTHVIFDGPALLDFLYLFLEHITSPHSSTPSTELDWGTEMSNLPPHPVHLVGGAQDGWEAEGIAMLKEMDLILGDERGSHTLRPSRLQVAAVGTVQKVYHSFDHEETSKILSSIKTLQSTVTVALEAAHVLATLNLHAPTHYQGRTVLFPSIVALRHKFCVPWNKRSTVVGTGSAVPITVTHNLLQHGTEREKLLNAMIDIKKQYTKWLSNPHHPLIVPAQQAMNPIRQKTTKPDAEITSLGVLDRKLPIVWKGEDGKDVLVIKDFSLSLRRTTPVLMTHSWTLNGSLRIQCQGSDVWDIEQMQRFLDEIVRLVRVLTFTSVS</sequence>
<dbReference type="Gene3D" id="3.30.559.30">
    <property type="entry name" value="Nonribosomal peptide synthetase, condensation domain"/>
    <property type="match status" value="1"/>
</dbReference>
<keyword evidence="4" id="KW-1185">Reference proteome</keyword>
<reference evidence="3 4" key="1">
    <citation type="journal article" date="2011" name="PLoS Pathog.">
        <title>Endophytic Life Strategies Decoded by Genome and Transcriptome Analyses of the Mutualistic Root Symbiont Piriformospora indica.</title>
        <authorList>
            <person name="Zuccaro A."/>
            <person name="Lahrmann U."/>
            <person name="Guldener U."/>
            <person name="Langen G."/>
            <person name="Pfiffi S."/>
            <person name="Biedenkopf D."/>
            <person name="Wong P."/>
            <person name="Samans B."/>
            <person name="Grimm C."/>
            <person name="Basiewicz M."/>
            <person name="Murat C."/>
            <person name="Martin F."/>
            <person name="Kogel K.H."/>
        </authorList>
    </citation>
    <scope>NUCLEOTIDE SEQUENCE [LARGE SCALE GENOMIC DNA]</scope>
    <source>
        <strain evidence="3 4">DSM 11827</strain>
    </source>
</reference>
<evidence type="ECO:0000313" key="3">
    <source>
        <dbReference type="EMBL" id="CCA66632.1"/>
    </source>
</evidence>
<comment type="caution">
    <text evidence="3">The sequence shown here is derived from an EMBL/GenBank/DDBJ whole genome shotgun (WGS) entry which is preliminary data.</text>
</comment>
<dbReference type="OMA" id="HTIMDAR"/>
<organism evidence="3 4">
    <name type="scientific">Serendipita indica (strain DSM 11827)</name>
    <name type="common">Root endophyte fungus</name>
    <name type="synonym">Piriformospora indica</name>
    <dbReference type="NCBI Taxonomy" id="1109443"/>
    <lineage>
        <taxon>Eukaryota</taxon>
        <taxon>Fungi</taxon>
        <taxon>Dikarya</taxon>
        <taxon>Basidiomycota</taxon>
        <taxon>Agaricomycotina</taxon>
        <taxon>Agaricomycetes</taxon>
        <taxon>Sebacinales</taxon>
        <taxon>Serendipitaceae</taxon>
        <taxon>Serendipita</taxon>
    </lineage>
</organism>
<dbReference type="eggNOG" id="ENOG502SFBM">
    <property type="taxonomic scope" value="Eukaryota"/>
</dbReference>
<dbReference type="Gene3D" id="3.30.559.10">
    <property type="entry name" value="Chloramphenicol acetyltransferase-like domain"/>
    <property type="match status" value="1"/>
</dbReference>
<evidence type="ECO:0000313" key="4">
    <source>
        <dbReference type="Proteomes" id="UP000007148"/>
    </source>
</evidence>
<dbReference type="EMBL" id="CAFZ01000004">
    <property type="protein sequence ID" value="CCA66632.1"/>
    <property type="molecule type" value="Genomic_DNA"/>
</dbReference>
<keyword evidence="2" id="KW-0808">Transferase</keyword>
<dbReference type="AlphaFoldDB" id="G4T5V0"/>
<comment type="similarity">
    <text evidence="1">Belongs to the trichothecene O-acetyltransferase family.</text>
</comment>
<gene>
    <name evidence="3" type="ORF">PIIN_00315</name>
</gene>
<dbReference type="Proteomes" id="UP000007148">
    <property type="component" value="Unassembled WGS sequence"/>
</dbReference>
<dbReference type="STRING" id="1109443.G4T5V0"/>
<evidence type="ECO:0000256" key="2">
    <source>
        <dbReference type="ARBA" id="ARBA00022679"/>
    </source>
</evidence>
<dbReference type="InParanoid" id="G4T5V0"/>
<dbReference type="PANTHER" id="PTHR42034:SF1">
    <property type="entry name" value="CONDENSATION DOMAIN-CONTAINING PROTEIN"/>
    <property type="match status" value="1"/>
</dbReference>
<dbReference type="HOGENOM" id="CLU_043680_0_0_1"/>
<proteinExistence type="inferred from homology"/>
<evidence type="ECO:0000256" key="1">
    <source>
        <dbReference type="ARBA" id="ARBA00006439"/>
    </source>
</evidence>
<accession>G4T5V0</accession>
<evidence type="ECO:0008006" key="5">
    <source>
        <dbReference type="Google" id="ProtNLM"/>
    </source>
</evidence>